<protein>
    <submittedName>
        <fullName evidence="1">Uncharacterized protein</fullName>
    </submittedName>
</protein>
<accession>A0A2P2JTM2</accession>
<sequence>MDHHISRVSVCVDFREICLLQRSNQERKGKTRKSNSVTCNRPRFAIYILRARIHRKTLGETKRKAETKTSQLSLTASVSVKQQLECHDSKFLNFIK</sequence>
<dbReference type="EMBL" id="GGEC01016342">
    <property type="protein sequence ID" value="MBW96825.1"/>
    <property type="molecule type" value="Transcribed_RNA"/>
</dbReference>
<reference evidence="1" key="1">
    <citation type="submission" date="2018-02" db="EMBL/GenBank/DDBJ databases">
        <title>Rhizophora mucronata_Transcriptome.</title>
        <authorList>
            <person name="Meera S.P."/>
            <person name="Sreeshan A."/>
            <person name="Augustine A."/>
        </authorList>
    </citation>
    <scope>NUCLEOTIDE SEQUENCE</scope>
    <source>
        <tissue evidence="1">Leaf</tissue>
    </source>
</reference>
<organism evidence="1">
    <name type="scientific">Rhizophora mucronata</name>
    <name type="common">Asiatic mangrove</name>
    <dbReference type="NCBI Taxonomy" id="61149"/>
    <lineage>
        <taxon>Eukaryota</taxon>
        <taxon>Viridiplantae</taxon>
        <taxon>Streptophyta</taxon>
        <taxon>Embryophyta</taxon>
        <taxon>Tracheophyta</taxon>
        <taxon>Spermatophyta</taxon>
        <taxon>Magnoliopsida</taxon>
        <taxon>eudicotyledons</taxon>
        <taxon>Gunneridae</taxon>
        <taxon>Pentapetalae</taxon>
        <taxon>rosids</taxon>
        <taxon>fabids</taxon>
        <taxon>Malpighiales</taxon>
        <taxon>Rhizophoraceae</taxon>
        <taxon>Rhizophora</taxon>
    </lineage>
</organism>
<dbReference type="EMBL" id="GGEC01016343">
    <property type="protein sequence ID" value="MBW96826.1"/>
    <property type="molecule type" value="Transcribed_RNA"/>
</dbReference>
<dbReference type="AlphaFoldDB" id="A0A2P2JTM2"/>
<name>A0A2P2JTM2_RHIMU</name>
<evidence type="ECO:0000313" key="1">
    <source>
        <dbReference type="EMBL" id="MBW96826.1"/>
    </source>
</evidence>
<proteinExistence type="predicted"/>